<evidence type="ECO:0000256" key="1">
    <source>
        <dbReference type="SAM" id="MobiDB-lite"/>
    </source>
</evidence>
<proteinExistence type="predicted"/>
<keyword evidence="3" id="KW-1185">Reference proteome</keyword>
<evidence type="ECO:0000313" key="3">
    <source>
        <dbReference type="Proteomes" id="UP000299102"/>
    </source>
</evidence>
<feature type="compositionally biased region" description="Low complexity" evidence="1">
    <location>
        <begin position="31"/>
        <end position="40"/>
    </location>
</feature>
<feature type="region of interest" description="Disordered" evidence="1">
    <location>
        <begin position="81"/>
        <end position="113"/>
    </location>
</feature>
<sequence length="113" mass="12075">MGCGTLGRESVHFGSAMCSKETRQGRWEGPAARSAAAGRESSVRRRAPGRRGRGARRRQYRREARARCALRPAPAHLALRKVSATATWPTPARPPSAASSTPVSAPPPPPPRA</sequence>
<comment type="caution">
    <text evidence="2">The sequence shown here is derived from an EMBL/GenBank/DDBJ whole genome shotgun (WGS) entry which is preliminary data.</text>
</comment>
<name>A0A4C1YZW7_EUMVA</name>
<gene>
    <name evidence="2" type="ORF">EVAR_97353_1</name>
</gene>
<dbReference type="Proteomes" id="UP000299102">
    <property type="component" value="Unassembled WGS sequence"/>
</dbReference>
<feature type="compositionally biased region" description="Pro residues" evidence="1">
    <location>
        <begin position="104"/>
        <end position="113"/>
    </location>
</feature>
<evidence type="ECO:0000313" key="2">
    <source>
        <dbReference type="EMBL" id="GBP80159.1"/>
    </source>
</evidence>
<protein>
    <submittedName>
        <fullName evidence="2">Uncharacterized protein</fullName>
    </submittedName>
</protein>
<dbReference type="EMBL" id="BGZK01001449">
    <property type="protein sequence ID" value="GBP80159.1"/>
    <property type="molecule type" value="Genomic_DNA"/>
</dbReference>
<feature type="compositionally biased region" description="Basic residues" evidence="1">
    <location>
        <begin position="44"/>
        <end position="60"/>
    </location>
</feature>
<dbReference type="AlphaFoldDB" id="A0A4C1YZW7"/>
<reference evidence="2 3" key="1">
    <citation type="journal article" date="2019" name="Commun. Biol.">
        <title>The bagworm genome reveals a unique fibroin gene that provides high tensile strength.</title>
        <authorList>
            <person name="Kono N."/>
            <person name="Nakamura H."/>
            <person name="Ohtoshi R."/>
            <person name="Tomita M."/>
            <person name="Numata K."/>
            <person name="Arakawa K."/>
        </authorList>
    </citation>
    <scope>NUCLEOTIDE SEQUENCE [LARGE SCALE GENOMIC DNA]</scope>
</reference>
<accession>A0A4C1YZW7</accession>
<organism evidence="2 3">
    <name type="scientific">Eumeta variegata</name>
    <name type="common">Bagworm moth</name>
    <name type="synonym">Eumeta japonica</name>
    <dbReference type="NCBI Taxonomy" id="151549"/>
    <lineage>
        <taxon>Eukaryota</taxon>
        <taxon>Metazoa</taxon>
        <taxon>Ecdysozoa</taxon>
        <taxon>Arthropoda</taxon>
        <taxon>Hexapoda</taxon>
        <taxon>Insecta</taxon>
        <taxon>Pterygota</taxon>
        <taxon>Neoptera</taxon>
        <taxon>Endopterygota</taxon>
        <taxon>Lepidoptera</taxon>
        <taxon>Glossata</taxon>
        <taxon>Ditrysia</taxon>
        <taxon>Tineoidea</taxon>
        <taxon>Psychidae</taxon>
        <taxon>Oiketicinae</taxon>
        <taxon>Eumeta</taxon>
    </lineage>
</organism>
<feature type="compositionally biased region" description="Low complexity" evidence="1">
    <location>
        <begin position="83"/>
        <end position="103"/>
    </location>
</feature>
<feature type="region of interest" description="Disordered" evidence="1">
    <location>
        <begin position="20"/>
        <end position="68"/>
    </location>
</feature>